<evidence type="ECO:0000313" key="7">
    <source>
        <dbReference type="EMBL" id="OMO95717.1"/>
    </source>
</evidence>
<dbReference type="Proteomes" id="UP000187203">
    <property type="component" value="Unassembled WGS sequence"/>
</dbReference>
<dbReference type="Pfam" id="PF00403">
    <property type="entry name" value="HMA"/>
    <property type="match status" value="1"/>
</dbReference>
<evidence type="ECO:0000259" key="6">
    <source>
        <dbReference type="PROSITE" id="PS50846"/>
    </source>
</evidence>
<dbReference type="PANTHER" id="PTHR45868">
    <property type="entry name" value="HEAVY METAL-ASSOCIATED ISOPRENYLATED PLANT PROTEIN 33-RELATED"/>
    <property type="match status" value="1"/>
</dbReference>
<dbReference type="EMBL" id="AWUE01015789">
    <property type="protein sequence ID" value="OMO95717.1"/>
    <property type="molecule type" value="Genomic_DNA"/>
</dbReference>
<dbReference type="FunFam" id="3.30.70.100:FF:000008">
    <property type="entry name" value="Copper transport protein ATOX1"/>
    <property type="match status" value="1"/>
</dbReference>
<dbReference type="Gene3D" id="3.30.70.100">
    <property type="match status" value="1"/>
</dbReference>
<dbReference type="STRING" id="93759.A0A1R3JLX4"/>
<sequence length="275" mass="31710">MAAGWWLKPKTHEKLVHALHMDSVSTLSKTYVLKVNINCEGCKQRVKKLLRKIEGVFAVNIDEEQQVVKVTGKVDPTKLIKKLIKSGKHAEFWSPNSHPKFIRGDKNMNQIQHLRNGMDLDDFKIEHKISTIGHEVEDDSGSYLAEISSMTGNKSDQNLILEETNLDRQEEQDMFAMMDHHPGGFGGFRRHEFGMFHEIPSMLLPNYAYNHQNMPSMIMNTYMQQQQDRQSKNNMMANYGNNNIYMQQNDMIHNLSSAPRIPSFARHGISSVPYY</sequence>
<evidence type="ECO:0000256" key="1">
    <source>
        <dbReference type="ARBA" id="ARBA00022481"/>
    </source>
</evidence>
<keyword evidence="8" id="KW-1185">Reference proteome</keyword>
<keyword evidence="2" id="KW-0479">Metal-binding</keyword>
<dbReference type="PANTHER" id="PTHR45868:SF72">
    <property type="entry name" value="METAL TRANSPORT_DETOXIFICATION SUPERFAMILY PROTEIN, PUTATIVE-RELATED"/>
    <property type="match status" value="1"/>
</dbReference>
<dbReference type="InterPro" id="IPR036163">
    <property type="entry name" value="HMA_dom_sf"/>
</dbReference>
<proteinExistence type="inferred from homology"/>
<dbReference type="GO" id="GO:0046872">
    <property type="term" value="F:metal ion binding"/>
    <property type="evidence" value="ECO:0007669"/>
    <property type="project" value="UniProtKB-KW"/>
</dbReference>
<dbReference type="CDD" id="cd00371">
    <property type="entry name" value="HMA"/>
    <property type="match status" value="1"/>
</dbReference>
<dbReference type="OrthoDB" id="689350at2759"/>
<dbReference type="PROSITE" id="PS50846">
    <property type="entry name" value="HMA_2"/>
    <property type="match status" value="1"/>
</dbReference>
<evidence type="ECO:0000256" key="5">
    <source>
        <dbReference type="ARBA" id="ARBA00024045"/>
    </source>
</evidence>
<dbReference type="SUPFAM" id="SSF55008">
    <property type="entry name" value="HMA, heavy metal-associated domain"/>
    <property type="match status" value="1"/>
</dbReference>
<evidence type="ECO:0000313" key="8">
    <source>
        <dbReference type="Proteomes" id="UP000187203"/>
    </source>
</evidence>
<name>A0A1R3JLX4_9ROSI</name>
<keyword evidence="3" id="KW-0449">Lipoprotein</keyword>
<reference evidence="8" key="1">
    <citation type="submission" date="2013-09" db="EMBL/GenBank/DDBJ databases">
        <title>Corchorus olitorius genome sequencing.</title>
        <authorList>
            <person name="Alam M."/>
            <person name="Haque M.S."/>
            <person name="Islam M.S."/>
            <person name="Emdad E.M."/>
            <person name="Islam M.M."/>
            <person name="Ahmed B."/>
            <person name="Halim A."/>
            <person name="Hossen Q.M.M."/>
            <person name="Hossain M.Z."/>
            <person name="Ahmed R."/>
            <person name="Khan M.M."/>
            <person name="Islam R."/>
            <person name="Rashid M.M."/>
            <person name="Khan S.A."/>
            <person name="Rahman M.S."/>
            <person name="Alam M."/>
            <person name="Yahiya A.S."/>
            <person name="Khan M.S."/>
            <person name="Azam M.S."/>
            <person name="Haque T."/>
            <person name="Lashkar M.Z.H."/>
            <person name="Akhand A.I."/>
            <person name="Morshed G."/>
            <person name="Roy S."/>
            <person name="Uddin K.S."/>
            <person name="Rabeya T."/>
            <person name="Hossain A.S."/>
            <person name="Chowdhury A."/>
            <person name="Snigdha A.R."/>
            <person name="Mortoza M.S."/>
            <person name="Matin S.A."/>
            <person name="Hoque S.M.E."/>
            <person name="Islam M.K."/>
            <person name="Roy D.K."/>
            <person name="Haider R."/>
            <person name="Moosa M.M."/>
            <person name="Elias S.M."/>
            <person name="Hasan A.M."/>
            <person name="Jahan S."/>
            <person name="Shafiuddin M."/>
            <person name="Mahmood N."/>
            <person name="Shommy N.S."/>
        </authorList>
    </citation>
    <scope>NUCLEOTIDE SEQUENCE [LARGE SCALE GENOMIC DNA]</scope>
    <source>
        <strain evidence="8">cv. O-4</strain>
    </source>
</reference>
<keyword evidence="1" id="KW-0488">Methylation</keyword>
<evidence type="ECO:0000256" key="2">
    <source>
        <dbReference type="ARBA" id="ARBA00022723"/>
    </source>
</evidence>
<comment type="caution">
    <text evidence="7">The sequence shown here is derived from an EMBL/GenBank/DDBJ whole genome shotgun (WGS) entry which is preliminary data.</text>
</comment>
<protein>
    <recommendedName>
        <fullName evidence="6">HMA domain-containing protein</fullName>
    </recommendedName>
</protein>
<comment type="similarity">
    <text evidence="5">Belongs to the HIPP family.</text>
</comment>
<dbReference type="InterPro" id="IPR006121">
    <property type="entry name" value="HMA_dom"/>
</dbReference>
<feature type="domain" description="HMA" evidence="6">
    <location>
        <begin position="28"/>
        <end position="91"/>
    </location>
</feature>
<keyword evidence="4" id="KW-0636">Prenylation</keyword>
<organism evidence="7 8">
    <name type="scientific">Corchorus olitorius</name>
    <dbReference type="NCBI Taxonomy" id="93759"/>
    <lineage>
        <taxon>Eukaryota</taxon>
        <taxon>Viridiplantae</taxon>
        <taxon>Streptophyta</taxon>
        <taxon>Embryophyta</taxon>
        <taxon>Tracheophyta</taxon>
        <taxon>Spermatophyta</taxon>
        <taxon>Magnoliopsida</taxon>
        <taxon>eudicotyledons</taxon>
        <taxon>Gunneridae</taxon>
        <taxon>Pentapetalae</taxon>
        <taxon>rosids</taxon>
        <taxon>malvids</taxon>
        <taxon>Malvales</taxon>
        <taxon>Malvaceae</taxon>
        <taxon>Grewioideae</taxon>
        <taxon>Apeibeae</taxon>
        <taxon>Corchorus</taxon>
    </lineage>
</organism>
<accession>A0A1R3JLX4</accession>
<dbReference type="AlphaFoldDB" id="A0A1R3JLX4"/>
<gene>
    <name evidence="7" type="ORF">COLO4_15701</name>
</gene>
<evidence type="ECO:0000256" key="4">
    <source>
        <dbReference type="ARBA" id="ARBA00023289"/>
    </source>
</evidence>
<evidence type="ECO:0000256" key="3">
    <source>
        <dbReference type="ARBA" id="ARBA00023288"/>
    </source>
</evidence>